<dbReference type="Proteomes" id="UP000176944">
    <property type="component" value="Chromosome"/>
</dbReference>
<gene>
    <name evidence="4" type="ORF">BJP36_35100</name>
</gene>
<dbReference type="Pfam" id="PF17836">
    <property type="entry name" value="PglD_N"/>
    <property type="match status" value="1"/>
</dbReference>
<dbReference type="Gene3D" id="3.40.50.20">
    <property type="match status" value="1"/>
</dbReference>
<dbReference type="InterPro" id="IPR041561">
    <property type="entry name" value="PglD_N"/>
</dbReference>
<dbReference type="Gene3D" id="2.160.10.10">
    <property type="entry name" value="Hexapeptide repeat proteins"/>
    <property type="match status" value="1"/>
</dbReference>
<dbReference type="SUPFAM" id="SSF51161">
    <property type="entry name" value="Trimeric LpxA-like enzymes"/>
    <property type="match status" value="1"/>
</dbReference>
<evidence type="ECO:0000256" key="2">
    <source>
        <dbReference type="PIRSR" id="PIRSR620019-2"/>
    </source>
</evidence>
<dbReference type="NCBIfam" id="TIGR03570">
    <property type="entry name" value="NeuD_NnaD"/>
    <property type="match status" value="1"/>
</dbReference>
<evidence type="ECO:0000259" key="3">
    <source>
        <dbReference type="Pfam" id="PF17836"/>
    </source>
</evidence>
<name>A0A1D9GA09_MOOP1</name>
<dbReference type="EMBL" id="CP017708">
    <property type="protein sequence ID" value="AOY84381.1"/>
    <property type="molecule type" value="Genomic_DNA"/>
</dbReference>
<dbReference type="GO" id="GO:0043886">
    <property type="term" value="F:structural constituent of carboxysome shell"/>
    <property type="evidence" value="ECO:0007669"/>
    <property type="project" value="UniProtKB-ARBA"/>
</dbReference>
<feature type="binding site" evidence="2">
    <location>
        <position position="150"/>
    </location>
    <ligand>
        <name>acetyl-CoA</name>
        <dbReference type="ChEBI" id="CHEBI:57288"/>
    </ligand>
</feature>
<evidence type="ECO:0000313" key="5">
    <source>
        <dbReference type="Proteomes" id="UP000176944"/>
    </source>
</evidence>
<evidence type="ECO:0000256" key="1">
    <source>
        <dbReference type="PIRSR" id="PIRSR620019-1"/>
    </source>
</evidence>
<dbReference type="GO" id="GO:0031470">
    <property type="term" value="C:carboxysome"/>
    <property type="evidence" value="ECO:0007669"/>
    <property type="project" value="UniProtKB-ARBA"/>
</dbReference>
<feature type="active site" description="Proton acceptor" evidence="1">
    <location>
        <position position="141"/>
    </location>
</feature>
<organism evidence="4 5">
    <name type="scientific">Moorena producens (strain JHB)</name>
    <dbReference type="NCBI Taxonomy" id="1454205"/>
    <lineage>
        <taxon>Bacteria</taxon>
        <taxon>Bacillati</taxon>
        <taxon>Cyanobacteriota</taxon>
        <taxon>Cyanophyceae</taxon>
        <taxon>Coleofasciculales</taxon>
        <taxon>Coleofasciculaceae</taxon>
        <taxon>Moorena</taxon>
    </lineage>
</organism>
<feature type="domain" description="PglD N-terminal" evidence="3">
    <location>
        <begin position="6"/>
        <end position="75"/>
    </location>
</feature>
<reference evidence="5" key="1">
    <citation type="submission" date="2016-10" db="EMBL/GenBank/DDBJ databases">
        <title>Comparative genomics uncovers the prolific and rare metabolic potential of the cyanobacterial genus Moorea.</title>
        <authorList>
            <person name="Leao T."/>
            <person name="Castelao G."/>
            <person name="Korobeynikov A."/>
            <person name="Monroe E.A."/>
            <person name="Podell S."/>
            <person name="Glukhov E."/>
            <person name="Allen E."/>
            <person name="Gerwick W.H."/>
            <person name="Gerwick L."/>
        </authorList>
    </citation>
    <scope>NUCLEOTIDE SEQUENCE [LARGE SCALE GENOMIC DNA]</scope>
    <source>
        <strain evidence="5">JHB</strain>
    </source>
</reference>
<dbReference type="InterPro" id="IPR020019">
    <property type="entry name" value="AcTrfase_PglD-like"/>
</dbReference>
<dbReference type="InterPro" id="IPR050179">
    <property type="entry name" value="Trans_hexapeptide_repeat"/>
</dbReference>
<dbReference type="CDD" id="cd03360">
    <property type="entry name" value="LbH_AT_putative"/>
    <property type="match status" value="1"/>
</dbReference>
<accession>A0A1D9GA09</accession>
<feature type="site" description="Increases basicity of active site His" evidence="1">
    <location>
        <position position="142"/>
    </location>
</feature>
<dbReference type="AlphaFoldDB" id="A0A1D9GA09"/>
<dbReference type="PANTHER" id="PTHR43300:SF7">
    <property type="entry name" value="UDP-N-ACETYLBACILLOSAMINE N-ACETYLTRANSFERASE"/>
    <property type="match status" value="1"/>
</dbReference>
<dbReference type="InterPro" id="IPR011004">
    <property type="entry name" value="Trimer_LpxA-like_sf"/>
</dbReference>
<protein>
    <submittedName>
        <fullName evidence="4">Acetyltransferase</fullName>
    </submittedName>
</protein>
<evidence type="ECO:0000313" key="4">
    <source>
        <dbReference type="EMBL" id="AOY84381.1"/>
    </source>
</evidence>
<proteinExistence type="predicted"/>
<sequence>MTIEPIILVGAGGHARACIDVIEQQGHFTIVGLVGRSHEVGTSVLGYPVLGTDADLPELRHKSPNALVTLGQIKTPNHRIRLFELLVQMGFCLPTIFSPQAYVSRHARVGEGTIVMHGALVNAGASVGRNCILNTRAVVEHDVVIEDHCHVSTTVIINGGTQVGAGTFLGSNSSLRELIRVGEKCLIGMGQRVLRDVEDGSRVLNK</sequence>
<dbReference type="PANTHER" id="PTHR43300">
    <property type="entry name" value="ACETYLTRANSFERASE"/>
    <property type="match status" value="1"/>
</dbReference>